<evidence type="ECO:0000313" key="2">
    <source>
        <dbReference type="EMBL" id="MBB5117589.1"/>
    </source>
</evidence>
<proteinExistence type="predicted"/>
<sequence>MEIAVTLAVILGMIAVGALLIHRLNAQHNERIAGFRYSGVLPWRDSRSRNRPRSAIDPAGPLLARNRRGQPHGGPQATPAFLRPEEVTMTPARPTRAPAEPVLSAGRADIRIVAASPETARHVAEVLRHCFDSTEQRSYPTGREGGTRLHLTVDTTHPAEPARSWLATSRTSEAGRPPNDEV</sequence>
<comment type="caution">
    <text evidence="2">The sequence shown here is derived from an EMBL/GenBank/DDBJ whole genome shotgun (WGS) entry which is preliminary data.</text>
</comment>
<accession>A0A7W8F140</accession>
<dbReference type="AlphaFoldDB" id="A0A7W8F140"/>
<dbReference type="EMBL" id="JACHJF010000002">
    <property type="protein sequence ID" value="MBB5117589.1"/>
    <property type="molecule type" value="Genomic_DNA"/>
</dbReference>
<feature type="region of interest" description="Disordered" evidence="1">
    <location>
        <begin position="155"/>
        <end position="182"/>
    </location>
</feature>
<name>A0A7W8F140_STREU</name>
<gene>
    <name evidence="2" type="ORF">FHS36_000995</name>
</gene>
<feature type="region of interest" description="Disordered" evidence="1">
    <location>
        <begin position="46"/>
        <end position="80"/>
    </location>
</feature>
<protein>
    <submittedName>
        <fullName evidence="2">Uncharacterized protein</fullName>
    </submittedName>
</protein>
<organism evidence="2 3">
    <name type="scientific">Streptomyces eurocidicus</name>
    <name type="common">Streptoverticillium eurocidicus</name>
    <dbReference type="NCBI Taxonomy" id="66423"/>
    <lineage>
        <taxon>Bacteria</taxon>
        <taxon>Bacillati</taxon>
        <taxon>Actinomycetota</taxon>
        <taxon>Actinomycetes</taxon>
        <taxon>Kitasatosporales</taxon>
        <taxon>Streptomycetaceae</taxon>
        <taxon>Streptomyces</taxon>
    </lineage>
</organism>
<evidence type="ECO:0000313" key="3">
    <source>
        <dbReference type="Proteomes" id="UP000528608"/>
    </source>
</evidence>
<reference evidence="2 3" key="1">
    <citation type="submission" date="2020-08" db="EMBL/GenBank/DDBJ databases">
        <title>Genomic Encyclopedia of Type Strains, Phase III (KMG-III): the genomes of soil and plant-associated and newly described type strains.</title>
        <authorList>
            <person name="Whitman W."/>
        </authorList>
    </citation>
    <scope>NUCLEOTIDE SEQUENCE [LARGE SCALE GENOMIC DNA]</scope>
    <source>
        <strain evidence="2 3">CECT 3259</strain>
    </source>
</reference>
<dbReference type="Proteomes" id="UP000528608">
    <property type="component" value="Unassembled WGS sequence"/>
</dbReference>
<evidence type="ECO:0000256" key="1">
    <source>
        <dbReference type="SAM" id="MobiDB-lite"/>
    </source>
</evidence>